<proteinExistence type="predicted"/>
<gene>
    <name evidence="1" type="ORF">Z968_13175</name>
</gene>
<sequence>MKCFLYNFNSQDYKEKIKMFIDDNCIVQQNLSVRPIYENCSNFNYYYIVCEEDEKIKGVMPFILYTHKLGNIINSMPFIGYGGIASIENEKYKVFTYINKFLNEFCLEKDVKLATICTPPFKSEEYNLYNEVFKPNFEKKNFYQYLNLKEDVFKNMKSKFRGNLRRNIKKCERYGVSLEENNSTEYLKYWYDNVYLKRLTQTNCSIYPFSVFETLVKCTQDNKVKMIYAILEDKIIGGGLYINQGDSVDNFMRVVESEYFYTQAGNYLDYCSIKYAIQTGARYYNWQSCDEINSPIYKYKNDWGSNLDYHWYLTKIVGDISEFKNYSLEYIKDQYKGIYVMPYEEFNFQNKY</sequence>
<dbReference type="Gene3D" id="3.40.630.30">
    <property type="match status" value="1"/>
</dbReference>
<protein>
    <recommendedName>
        <fullName evidence="3">BioF2-like acetyltransferase domain-containing protein</fullName>
    </recommendedName>
</protein>
<dbReference type="EMBL" id="JENJ01000118">
    <property type="protein sequence ID" value="KGM92774.1"/>
    <property type="molecule type" value="Genomic_DNA"/>
</dbReference>
<reference evidence="1 2" key="1">
    <citation type="submission" date="2014-01" db="EMBL/GenBank/DDBJ databases">
        <title>Plasmidome dynamics in the species complex Clostridium novyi sensu lato converts strains of independent lineages into distinctly different pathogens.</title>
        <authorList>
            <person name="Skarin H."/>
            <person name="Segerman B."/>
        </authorList>
    </citation>
    <scope>NUCLEOTIDE SEQUENCE [LARGE SCALE GENOMIC DNA]</scope>
    <source>
        <strain evidence="1 2">4552</strain>
    </source>
</reference>
<organism evidence="1 2">
    <name type="scientific">Clostridium novyi A str. 4552</name>
    <dbReference type="NCBI Taxonomy" id="1444289"/>
    <lineage>
        <taxon>Bacteria</taxon>
        <taxon>Bacillati</taxon>
        <taxon>Bacillota</taxon>
        <taxon>Clostridia</taxon>
        <taxon>Eubacteriales</taxon>
        <taxon>Clostridiaceae</taxon>
        <taxon>Clostridium</taxon>
    </lineage>
</organism>
<evidence type="ECO:0008006" key="3">
    <source>
        <dbReference type="Google" id="ProtNLM"/>
    </source>
</evidence>
<evidence type="ECO:0000313" key="1">
    <source>
        <dbReference type="EMBL" id="KGM92774.1"/>
    </source>
</evidence>
<comment type="caution">
    <text evidence="1">The sequence shown here is derived from an EMBL/GenBank/DDBJ whole genome shotgun (WGS) entry which is preliminary data.</text>
</comment>
<accession>A0A0A0HUD9</accession>
<dbReference type="RefSeq" id="WP_039256381.1">
    <property type="nucleotide sequence ID" value="NZ_JENJ01000118.1"/>
</dbReference>
<dbReference type="SUPFAM" id="SSF55729">
    <property type="entry name" value="Acyl-CoA N-acyltransferases (Nat)"/>
    <property type="match status" value="1"/>
</dbReference>
<dbReference type="OrthoDB" id="1934061at2"/>
<dbReference type="Proteomes" id="UP000030012">
    <property type="component" value="Unassembled WGS sequence"/>
</dbReference>
<evidence type="ECO:0000313" key="2">
    <source>
        <dbReference type="Proteomes" id="UP000030012"/>
    </source>
</evidence>
<dbReference type="AlphaFoldDB" id="A0A0A0HUD9"/>
<dbReference type="InterPro" id="IPR016181">
    <property type="entry name" value="Acyl_CoA_acyltransferase"/>
</dbReference>
<name>A0A0A0HUD9_CLONO</name>